<dbReference type="PRINTS" id="PR00837">
    <property type="entry name" value="V5TPXLIKE"/>
</dbReference>
<dbReference type="SMART" id="SM00198">
    <property type="entry name" value="SCP"/>
    <property type="match status" value="1"/>
</dbReference>
<feature type="region of interest" description="Disordered" evidence="1">
    <location>
        <begin position="212"/>
        <end position="235"/>
    </location>
</feature>
<name>A0A7K5EHE0_POLCE</name>
<feature type="non-terminal residue" evidence="4">
    <location>
        <position position="1"/>
    </location>
</feature>
<dbReference type="InterPro" id="IPR001283">
    <property type="entry name" value="CRISP-related"/>
</dbReference>
<dbReference type="SUPFAM" id="SSF55797">
    <property type="entry name" value="PR-1-like"/>
    <property type="match status" value="1"/>
</dbReference>
<evidence type="ECO:0000313" key="4">
    <source>
        <dbReference type="EMBL" id="NWS31693.1"/>
    </source>
</evidence>
<dbReference type="PANTHER" id="PTHR10334">
    <property type="entry name" value="CYSTEINE-RICH SECRETORY PROTEIN-RELATED"/>
    <property type="match status" value="1"/>
</dbReference>
<keyword evidence="5" id="KW-1185">Reference proteome</keyword>
<dbReference type="Gene3D" id="3.40.33.10">
    <property type="entry name" value="CAP"/>
    <property type="match status" value="1"/>
</dbReference>
<feature type="signal peptide" evidence="2">
    <location>
        <begin position="1"/>
        <end position="24"/>
    </location>
</feature>
<dbReference type="Pfam" id="PF00188">
    <property type="entry name" value="CAP"/>
    <property type="match status" value="1"/>
</dbReference>
<dbReference type="InterPro" id="IPR035940">
    <property type="entry name" value="CAP_sf"/>
</dbReference>
<feature type="domain" description="SCP" evidence="3">
    <location>
        <begin position="28"/>
        <end position="162"/>
    </location>
</feature>
<proteinExistence type="predicted"/>
<evidence type="ECO:0000259" key="3">
    <source>
        <dbReference type="SMART" id="SM00198"/>
    </source>
</evidence>
<evidence type="ECO:0000313" key="5">
    <source>
        <dbReference type="Proteomes" id="UP000573697"/>
    </source>
</evidence>
<protein>
    <submittedName>
        <fullName evidence="4">PI16 inhibitor</fullName>
    </submittedName>
</protein>
<evidence type="ECO:0000256" key="1">
    <source>
        <dbReference type="SAM" id="MobiDB-lite"/>
    </source>
</evidence>
<gene>
    <name evidence="4" type="primary">Pi16</name>
    <name evidence="4" type="ORF">POLCAE_R08144</name>
</gene>
<feature type="chain" id="PRO_5029897054" evidence="2">
    <location>
        <begin position="25"/>
        <end position="262"/>
    </location>
</feature>
<dbReference type="AlphaFoldDB" id="A0A7K5EHE0"/>
<dbReference type="EMBL" id="VYXF01007852">
    <property type="protein sequence ID" value="NWS31693.1"/>
    <property type="molecule type" value="Genomic_DNA"/>
</dbReference>
<sequence>ACTMLSSGLPPLLLVLSVLELSWSLSDEEKKIILDEHNKYRSQVSPPARAMMKMTWDKDLEVVSEHHAKKCFWGQNGAQGRKNLFATASTLDVESAIEEWNREGKFYNFTTSTCVPGQMCDNYIQVVWEWTTHVGCGTSFCEKITGIKTENAQLFVCSYYPSAKTKDRMPYREGPSCTVCPGGTVCVNNLCAPTHGTFHLCISFIHPNSPAKTHSHSQTRTHKLETNSDQTTVDPPKGGASSTCLGLSLFLLPSAILVGLLL</sequence>
<organism evidence="4 5">
    <name type="scientific">Polioptila caerulea</name>
    <name type="common">Blue-grey gnatcatcher</name>
    <dbReference type="NCBI Taxonomy" id="66707"/>
    <lineage>
        <taxon>Eukaryota</taxon>
        <taxon>Metazoa</taxon>
        <taxon>Chordata</taxon>
        <taxon>Craniata</taxon>
        <taxon>Vertebrata</taxon>
        <taxon>Euteleostomi</taxon>
        <taxon>Archelosauria</taxon>
        <taxon>Archosauria</taxon>
        <taxon>Dinosauria</taxon>
        <taxon>Saurischia</taxon>
        <taxon>Theropoda</taxon>
        <taxon>Coelurosauria</taxon>
        <taxon>Aves</taxon>
        <taxon>Neognathae</taxon>
        <taxon>Neoaves</taxon>
        <taxon>Telluraves</taxon>
        <taxon>Australaves</taxon>
        <taxon>Passeriformes</taxon>
        <taxon>Certhiidae</taxon>
        <taxon>Polioptilinae</taxon>
        <taxon>Polioptila</taxon>
    </lineage>
</organism>
<dbReference type="InterPro" id="IPR014044">
    <property type="entry name" value="CAP_dom"/>
</dbReference>
<feature type="non-terminal residue" evidence="4">
    <location>
        <position position="262"/>
    </location>
</feature>
<dbReference type="Proteomes" id="UP000573697">
    <property type="component" value="Unassembled WGS sequence"/>
</dbReference>
<accession>A0A7K5EHE0</accession>
<keyword evidence="2" id="KW-0732">Signal</keyword>
<reference evidence="4 5" key="1">
    <citation type="submission" date="2019-09" db="EMBL/GenBank/DDBJ databases">
        <title>Bird 10,000 Genomes (B10K) Project - Family phase.</title>
        <authorList>
            <person name="Zhang G."/>
        </authorList>
    </citation>
    <scope>NUCLEOTIDE SEQUENCE [LARGE SCALE GENOMIC DNA]</scope>
    <source>
        <strain evidence="4">B10K-DU-001-66</strain>
        <tissue evidence="4">Muscle</tissue>
    </source>
</reference>
<comment type="caution">
    <text evidence="4">The sequence shown here is derived from an EMBL/GenBank/DDBJ whole genome shotgun (WGS) entry which is preliminary data.</text>
</comment>
<evidence type="ECO:0000256" key="2">
    <source>
        <dbReference type="SAM" id="SignalP"/>
    </source>
</evidence>